<evidence type="ECO:0000313" key="13">
    <source>
        <dbReference type="Proteomes" id="UP000886998"/>
    </source>
</evidence>
<dbReference type="CDD" id="cd06147">
    <property type="entry name" value="Rrp6p_like_exo"/>
    <property type="match status" value="1"/>
</dbReference>
<dbReference type="OrthoDB" id="2250022at2759"/>
<evidence type="ECO:0000256" key="5">
    <source>
        <dbReference type="ARBA" id="ARBA00022835"/>
    </source>
</evidence>
<dbReference type="Pfam" id="PF01612">
    <property type="entry name" value="DNA_pol_A_exo1"/>
    <property type="match status" value="1"/>
</dbReference>
<dbReference type="GO" id="GO:0000467">
    <property type="term" value="P:exonucleolytic trimming to generate mature 3'-end of 5.8S rRNA from tricistronic rRNA transcript (SSU-rRNA, 5.8S rRNA, LSU-rRNA)"/>
    <property type="evidence" value="ECO:0007669"/>
    <property type="project" value="InterPro"/>
</dbReference>
<comment type="similarity">
    <text evidence="8">Belongs to the exosome component 10/RRP6 family.</text>
</comment>
<name>A0A8X7C5I3_9ARAC</name>
<dbReference type="GO" id="GO:0071038">
    <property type="term" value="P:TRAMP-dependent tRNA surveillance pathway"/>
    <property type="evidence" value="ECO:0007669"/>
    <property type="project" value="TreeGrafter"/>
</dbReference>
<dbReference type="Gene3D" id="3.30.420.10">
    <property type="entry name" value="Ribonuclease H-like superfamily/Ribonuclease H"/>
    <property type="match status" value="1"/>
</dbReference>
<feature type="compositionally biased region" description="Basic residues" evidence="10">
    <location>
        <begin position="697"/>
        <end position="706"/>
    </location>
</feature>
<keyword evidence="13" id="KW-1185">Reference proteome</keyword>
<sequence length="804" mass="92849">MFVNEKKNARKDALRSILLATKSSNDLPAAGEDFDYYNTFNGFRQVMVQKRQFILSLMTSIIHGHGIRERFRGREPEEKFDLLIDANDVILENVSNYLDEASGIKKSEEELIVAVKPSSNINTSWNKKQFSSSSPQNYKLLTAKHVSRPQLSFKNKIDNSNTAFVPIIKEKPHSIKPLAIIYERDREEFCHPYEWEIEKFAPSEEHLQVVEPVFPKPVEDTPLEFVKTEEQLKKMCEDLSKEKEIAVDLEHHSYRSFQGFTCLMQISSRTKDYIIDALELRSEMHILNEVFTDPKIVKVLHGADMDVLWLQRDFGVYLVNLFDTGQGARVLHFAHLSLAYLLKHYCKLDIDKRFQLADWRMRPLPEEMIKYAREDTHYLLYVYDCMKNDLVQAGNEMKNLLYSTFDRSKVISAKKYQKPLFTEDKYLELYKKSRKRFNAKQLYCLKQLFEWRDNIARQDDESIAYVLPNHMMLQIAEALPREQQGILACCNPIPPLIKQQLNELHSIILRATESSLKELEILELQQKAQAQRIVHNQIDLNSLIHCPHDIHHLEDKKVQSANQSGNAENLLPIITERHSSSSSPSLLKKKPILSALFDKVPEEVKSNNCTEKIPEKVVGLVKSLISPFERYKVTEQIQPKDSGAKKVSTEENNEPSKQFVASTVPTGNSTINEEDDIEVLDETLGPDIPQKESTPFRKGKKNKKRKAIPDISLTPDFNLQQPPSKKSWTPEVVTIVDDDDFKPYDYSQSDYSGFTRKNEANKNKGKQDNKKSKGYFGKKMNNKKEATFGKGSGNKRSPRWPKNK</sequence>
<evidence type="ECO:0000256" key="9">
    <source>
        <dbReference type="ARBA" id="ARBA00070365"/>
    </source>
</evidence>
<evidence type="ECO:0000256" key="8">
    <source>
        <dbReference type="ARBA" id="ARBA00043957"/>
    </source>
</evidence>
<dbReference type="SUPFAM" id="SSF47819">
    <property type="entry name" value="HRDC-like"/>
    <property type="match status" value="1"/>
</dbReference>
<dbReference type="GO" id="GO:0071035">
    <property type="term" value="P:nuclear polyadenylation-dependent rRNA catabolic process"/>
    <property type="evidence" value="ECO:0007669"/>
    <property type="project" value="TreeGrafter"/>
</dbReference>
<dbReference type="SMART" id="SM00474">
    <property type="entry name" value="35EXOc"/>
    <property type="match status" value="1"/>
</dbReference>
<dbReference type="SMART" id="SM00341">
    <property type="entry name" value="HRDC"/>
    <property type="match status" value="1"/>
</dbReference>
<dbReference type="GO" id="GO:0000175">
    <property type="term" value="F:3'-5'-RNA exonuclease activity"/>
    <property type="evidence" value="ECO:0007669"/>
    <property type="project" value="InterPro"/>
</dbReference>
<dbReference type="SUPFAM" id="SSF53098">
    <property type="entry name" value="Ribonuclease H-like"/>
    <property type="match status" value="1"/>
</dbReference>
<dbReference type="InterPro" id="IPR010997">
    <property type="entry name" value="HRDC-like_sf"/>
</dbReference>
<dbReference type="PANTHER" id="PTHR12124">
    <property type="entry name" value="POLYMYOSITIS/SCLERODERMA AUTOANTIGEN-RELATED"/>
    <property type="match status" value="1"/>
</dbReference>
<feature type="region of interest" description="Disordered" evidence="10">
    <location>
        <begin position="636"/>
        <end position="804"/>
    </location>
</feature>
<feature type="compositionally biased region" description="Polar residues" evidence="10">
    <location>
        <begin position="715"/>
        <end position="727"/>
    </location>
</feature>
<comment type="caution">
    <text evidence="12">The sequence shown here is derived from an EMBL/GenBank/DDBJ whole genome shotgun (WGS) entry which is preliminary data.</text>
</comment>
<dbReference type="Pfam" id="PF00570">
    <property type="entry name" value="HRDC"/>
    <property type="match status" value="1"/>
</dbReference>
<evidence type="ECO:0000256" key="6">
    <source>
        <dbReference type="ARBA" id="ARBA00022839"/>
    </source>
</evidence>
<gene>
    <name evidence="12" type="primary">EXOSC10</name>
    <name evidence="12" type="ORF">TNIN_186391</name>
</gene>
<accession>A0A8X7C5I3</accession>
<evidence type="ECO:0000259" key="11">
    <source>
        <dbReference type="PROSITE" id="PS50967"/>
    </source>
</evidence>
<dbReference type="InterPro" id="IPR002562">
    <property type="entry name" value="3'-5'_exonuclease_dom"/>
</dbReference>
<dbReference type="GO" id="GO:0003727">
    <property type="term" value="F:single-stranded RNA binding"/>
    <property type="evidence" value="ECO:0007669"/>
    <property type="project" value="TreeGrafter"/>
</dbReference>
<feature type="compositionally biased region" description="Acidic residues" evidence="10">
    <location>
        <begin position="672"/>
        <end position="681"/>
    </location>
</feature>
<evidence type="ECO:0000256" key="3">
    <source>
        <dbReference type="ARBA" id="ARBA00022722"/>
    </source>
</evidence>
<organism evidence="12 13">
    <name type="scientific">Trichonephila inaurata madagascariensis</name>
    <dbReference type="NCBI Taxonomy" id="2747483"/>
    <lineage>
        <taxon>Eukaryota</taxon>
        <taxon>Metazoa</taxon>
        <taxon>Ecdysozoa</taxon>
        <taxon>Arthropoda</taxon>
        <taxon>Chelicerata</taxon>
        <taxon>Arachnida</taxon>
        <taxon>Araneae</taxon>
        <taxon>Araneomorphae</taxon>
        <taxon>Entelegynae</taxon>
        <taxon>Araneoidea</taxon>
        <taxon>Nephilidae</taxon>
        <taxon>Trichonephila</taxon>
        <taxon>Trichonephila inaurata</taxon>
    </lineage>
</organism>
<comment type="subcellular location">
    <subcellularLocation>
        <location evidence="1">Nucleus</location>
    </subcellularLocation>
</comment>
<feature type="compositionally biased region" description="Polar residues" evidence="10">
    <location>
        <begin position="655"/>
        <end position="671"/>
    </location>
</feature>
<dbReference type="InterPro" id="IPR044876">
    <property type="entry name" value="HRDC_dom_sf"/>
</dbReference>
<keyword evidence="2" id="KW-0698">rRNA processing</keyword>
<dbReference type="PANTHER" id="PTHR12124:SF47">
    <property type="entry name" value="EXOSOME COMPONENT 10"/>
    <property type="match status" value="1"/>
</dbReference>
<dbReference type="InterPro" id="IPR012337">
    <property type="entry name" value="RNaseH-like_sf"/>
</dbReference>
<evidence type="ECO:0000256" key="10">
    <source>
        <dbReference type="SAM" id="MobiDB-lite"/>
    </source>
</evidence>
<keyword evidence="6" id="KW-0269">Exonuclease</keyword>
<dbReference type="EMBL" id="BMAV01010988">
    <property type="protein sequence ID" value="GFY56475.1"/>
    <property type="molecule type" value="Genomic_DNA"/>
</dbReference>
<evidence type="ECO:0000256" key="4">
    <source>
        <dbReference type="ARBA" id="ARBA00022801"/>
    </source>
</evidence>
<dbReference type="FunFam" id="3.30.420.10:FF:000059">
    <property type="entry name" value="Exosome complex exonuclease Rrp6"/>
    <property type="match status" value="1"/>
</dbReference>
<dbReference type="InterPro" id="IPR012588">
    <property type="entry name" value="Exosome-assoc_fac_Rrp6_N"/>
</dbReference>
<dbReference type="PROSITE" id="PS50967">
    <property type="entry name" value="HRDC"/>
    <property type="match status" value="1"/>
</dbReference>
<dbReference type="AlphaFoldDB" id="A0A8X7C5I3"/>
<evidence type="ECO:0000256" key="1">
    <source>
        <dbReference type="ARBA" id="ARBA00004123"/>
    </source>
</evidence>
<dbReference type="GO" id="GO:0000166">
    <property type="term" value="F:nucleotide binding"/>
    <property type="evidence" value="ECO:0007669"/>
    <property type="project" value="InterPro"/>
</dbReference>
<dbReference type="Gene3D" id="1.10.150.80">
    <property type="entry name" value="HRDC domain"/>
    <property type="match status" value="1"/>
</dbReference>
<keyword evidence="7" id="KW-0539">Nucleus</keyword>
<dbReference type="GO" id="GO:0005730">
    <property type="term" value="C:nucleolus"/>
    <property type="evidence" value="ECO:0007669"/>
    <property type="project" value="TreeGrafter"/>
</dbReference>
<dbReference type="Proteomes" id="UP000886998">
    <property type="component" value="Unassembled WGS sequence"/>
</dbReference>
<dbReference type="InterPro" id="IPR036397">
    <property type="entry name" value="RNaseH_sf"/>
</dbReference>
<dbReference type="Pfam" id="PF08066">
    <property type="entry name" value="PMC2NT"/>
    <property type="match status" value="1"/>
</dbReference>
<dbReference type="GO" id="GO:0071037">
    <property type="term" value="P:nuclear polyadenylation-dependent snRNA catabolic process"/>
    <property type="evidence" value="ECO:0007669"/>
    <property type="project" value="TreeGrafter"/>
</dbReference>
<dbReference type="GO" id="GO:0071051">
    <property type="term" value="P:poly(A)-dependent snoRNA 3'-end processing"/>
    <property type="evidence" value="ECO:0007669"/>
    <property type="project" value="TreeGrafter"/>
</dbReference>
<feature type="compositionally biased region" description="Basic and acidic residues" evidence="10">
    <location>
        <begin position="756"/>
        <end position="771"/>
    </location>
</feature>
<dbReference type="GO" id="GO:0071036">
    <property type="term" value="P:nuclear polyadenylation-dependent snoRNA catabolic process"/>
    <property type="evidence" value="ECO:0007669"/>
    <property type="project" value="TreeGrafter"/>
</dbReference>
<keyword evidence="5" id="KW-0271">Exosome</keyword>
<evidence type="ECO:0000256" key="7">
    <source>
        <dbReference type="ARBA" id="ARBA00023242"/>
    </source>
</evidence>
<keyword evidence="3" id="KW-0540">Nuclease</keyword>
<dbReference type="InterPro" id="IPR002121">
    <property type="entry name" value="HRDC_dom"/>
</dbReference>
<dbReference type="FunFam" id="1.10.150.80:FF:000001">
    <property type="entry name" value="Putative exosome component 10"/>
    <property type="match status" value="1"/>
</dbReference>
<dbReference type="GO" id="GO:0000176">
    <property type="term" value="C:nuclear exosome (RNase complex)"/>
    <property type="evidence" value="ECO:0007669"/>
    <property type="project" value="InterPro"/>
</dbReference>
<proteinExistence type="inferred from homology"/>
<dbReference type="GO" id="GO:0071040">
    <property type="term" value="P:nuclear polyadenylation-dependent antisense transcript catabolic process"/>
    <property type="evidence" value="ECO:0007669"/>
    <property type="project" value="TreeGrafter"/>
</dbReference>
<dbReference type="InterPro" id="IPR049559">
    <property type="entry name" value="Rrp6p-like_exo"/>
</dbReference>
<feature type="domain" description="HRDC" evidence="11">
    <location>
        <begin position="438"/>
        <end position="518"/>
    </location>
</feature>
<reference evidence="12" key="1">
    <citation type="submission" date="2020-08" db="EMBL/GenBank/DDBJ databases">
        <title>Multicomponent nature underlies the extraordinary mechanical properties of spider dragline silk.</title>
        <authorList>
            <person name="Kono N."/>
            <person name="Nakamura H."/>
            <person name="Mori M."/>
            <person name="Yoshida Y."/>
            <person name="Ohtoshi R."/>
            <person name="Malay A.D."/>
            <person name="Moran D.A.P."/>
            <person name="Tomita M."/>
            <person name="Numata K."/>
            <person name="Arakawa K."/>
        </authorList>
    </citation>
    <scope>NUCLEOTIDE SEQUENCE</scope>
</reference>
<dbReference type="GO" id="GO:0071044">
    <property type="term" value="P:histone mRNA catabolic process"/>
    <property type="evidence" value="ECO:0007669"/>
    <property type="project" value="TreeGrafter"/>
</dbReference>
<keyword evidence="4" id="KW-0378">Hydrolase</keyword>
<protein>
    <recommendedName>
        <fullName evidence="9">Exosome complex component 10 homolog</fullName>
    </recommendedName>
</protein>
<dbReference type="InterPro" id="IPR045092">
    <property type="entry name" value="Rrp6-like"/>
</dbReference>
<evidence type="ECO:0000256" key="2">
    <source>
        <dbReference type="ARBA" id="ARBA00022552"/>
    </source>
</evidence>
<dbReference type="GO" id="GO:0071039">
    <property type="term" value="P:nuclear polyadenylation-dependent CUT catabolic process"/>
    <property type="evidence" value="ECO:0007669"/>
    <property type="project" value="TreeGrafter"/>
</dbReference>
<evidence type="ECO:0000313" key="12">
    <source>
        <dbReference type="EMBL" id="GFY56475.1"/>
    </source>
</evidence>